<comment type="caution">
    <text evidence="2">The sequence shown here is derived from an EMBL/GenBank/DDBJ whole genome shotgun (WGS) entry which is preliminary data.</text>
</comment>
<dbReference type="EMBL" id="CAKLCM010000002">
    <property type="protein sequence ID" value="CAH0526872.1"/>
    <property type="molecule type" value="Genomic_DNA"/>
</dbReference>
<evidence type="ECO:0000313" key="3">
    <source>
        <dbReference type="Proteomes" id="UP000838160"/>
    </source>
</evidence>
<dbReference type="PROSITE" id="PS51257">
    <property type="entry name" value="PROKAR_LIPOPROTEIN"/>
    <property type="match status" value="1"/>
</dbReference>
<gene>
    <name evidence="2" type="ORF">VHP8226_02248</name>
</gene>
<sequence length="153" mass="17776">MQIKSVLFQNNTLRWLIWLGVVLALIATFLGCFNRNQEKIMRTKAVVIAKTMQQRINQLHHLWLLNNQPKVLEVDGQSVEFDHRGWIVLSNSGPKNCNDLLSLLYKDINNGKYKLVTKYQNISLNSYVCIYEMDQIADIKINKINNLNINVVM</sequence>
<keyword evidence="1" id="KW-0812">Transmembrane</keyword>
<keyword evidence="1" id="KW-1133">Transmembrane helix</keyword>
<keyword evidence="1" id="KW-0472">Membrane</keyword>
<keyword evidence="3" id="KW-1185">Reference proteome</keyword>
<organism evidence="2 3">
    <name type="scientific">Vibrio hippocampi</name>
    <dbReference type="NCBI Taxonomy" id="654686"/>
    <lineage>
        <taxon>Bacteria</taxon>
        <taxon>Pseudomonadati</taxon>
        <taxon>Pseudomonadota</taxon>
        <taxon>Gammaproteobacteria</taxon>
        <taxon>Vibrionales</taxon>
        <taxon>Vibrionaceae</taxon>
        <taxon>Vibrio</taxon>
    </lineage>
</organism>
<evidence type="ECO:0000256" key="1">
    <source>
        <dbReference type="SAM" id="Phobius"/>
    </source>
</evidence>
<feature type="transmembrane region" description="Helical" evidence="1">
    <location>
        <begin position="15"/>
        <end position="34"/>
    </location>
</feature>
<protein>
    <recommendedName>
        <fullName evidence="4">MSHA biogenesis protein MshF</fullName>
    </recommendedName>
</protein>
<dbReference type="Proteomes" id="UP000838160">
    <property type="component" value="Unassembled WGS sequence"/>
</dbReference>
<dbReference type="RefSeq" id="WP_237485105.1">
    <property type="nucleotide sequence ID" value="NZ_CAKLCM010000002.1"/>
</dbReference>
<accession>A0ABM8ZJ80</accession>
<reference evidence="2" key="1">
    <citation type="submission" date="2021-12" db="EMBL/GenBank/DDBJ databases">
        <authorList>
            <person name="Rodrigo-Torres L."/>
            <person name="Arahal R. D."/>
            <person name="Lucena T."/>
        </authorList>
    </citation>
    <scope>NUCLEOTIDE SEQUENCE</scope>
    <source>
        <strain evidence="2">CECT 8226</strain>
    </source>
</reference>
<name>A0ABM8ZJ80_9VIBR</name>
<proteinExistence type="predicted"/>
<evidence type="ECO:0000313" key="2">
    <source>
        <dbReference type="EMBL" id="CAH0526872.1"/>
    </source>
</evidence>
<evidence type="ECO:0008006" key="4">
    <source>
        <dbReference type="Google" id="ProtNLM"/>
    </source>
</evidence>